<reference evidence="1 2" key="1">
    <citation type="journal article" date="2016" name="Nat. Commun.">
        <title>Thousands of microbial genomes shed light on interconnected biogeochemical processes in an aquifer system.</title>
        <authorList>
            <person name="Anantharaman K."/>
            <person name="Brown C.T."/>
            <person name="Hug L.A."/>
            <person name="Sharon I."/>
            <person name="Castelle C.J."/>
            <person name="Probst A.J."/>
            <person name="Thomas B.C."/>
            <person name="Singh A."/>
            <person name="Wilkins M.J."/>
            <person name="Karaoz U."/>
            <person name="Brodie E.L."/>
            <person name="Williams K.H."/>
            <person name="Hubbard S.S."/>
            <person name="Banfield J.F."/>
        </authorList>
    </citation>
    <scope>NUCLEOTIDE SEQUENCE [LARGE SCALE GENOMIC DNA]</scope>
</reference>
<evidence type="ECO:0008006" key="3">
    <source>
        <dbReference type="Google" id="ProtNLM"/>
    </source>
</evidence>
<gene>
    <name evidence="1" type="ORF">A2866_03975</name>
</gene>
<accession>A0A1F7GPF6</accession>
<comment type="caution">
    <text evidence="1">The sequence shown here is derived from an EMBL/GenBank/DDBJ whole genome shotgun (WGS) entry which is preliminary data.</text>
</comment>
<dbReference type="AlphaFoldDB" id="A0A1F7GPF6"/>
<sequence length="249" mass="29851">MRDNFFSKKGYISIIELAKQKGYRISPVEEVRRVKTGNTPLLVFRHDVDLDLQAALLMAMMEKDMRVHSTFFVHLYNNHYNSLSPEGRLIIKKISSLGHEIGLHWDSRDHPHDLERKLARDRDILAEIIGKQVMSGSQHKPTSTPQVKFHAILKYEMYRDFIYISDSAMKWRQFTPWQLLKKKQNIHLLAHPFWWMIKGKTREEKFFNHFKNITLNNKKNIKKELEHMSHSLKYRKRYDSYFGYFNKIV</sequence>
<protein>
    <recommendedName>
        <fullName evidence="3">NodB homology domain-containing protein</fullName>
    </recommendedName>
</protein>
<evidence type="ECO:0000313" key="1">
    <source>
        <dbReference type="EMBL" id="OGK20807.1"/>
    </source>
</evidence>
<proteinExistence type="predicted"/>
<evidence type="ECO:0000313" key="2">
    <source>
        <dbReference type="Proteomes" id="UP000177026"/>
    </source>
</evidence>
<dbReference type="Gene3D" id="3.20.20.370">
    <property type="entry name" value="Glycoside hydrolase/deacetylase"/>
    <property type="match status" value="1"/>
</dbReference>
<organism evidence="1 2">
    <name type="scientific">Candidatus Roizmanbacteria bacterium RIFCSPHIGHO2_01_FULL_39_8</name>
    <dbReference type="NCBI Taxonomy" id="1802033"/>
    <lineage>
        <taxon>Bacteria</taxon>
        <taxon>Candidatus Roizmaniibacteriota</taxon>
    </lineage>
</organism>
<dbReference type="EMBL" id="MFZI01000029">
    <property type="protein sequence ID" value="OGK20807.1"/>
    <property type="molecule type" value="Genomic_DNA"/>
</dbReference>
<dbReference type="Proteomes" id="UP000177026">
    <property type="component" value="Unassembled WGS sequence"/>
</dbReference>
<name>A0A1F7GPF6_9BACT</name>